<feature type="region of interest" description="Disordered" evidence="1">
    <location>
        <begin position="582"/>
        <end position="698"/>
    </location>
</feature>
<proteinExistence type="predicted"/>
<gene>
    <name evidence="2" type="ORF">BD626DRAFT_571591</name>
</gene>
<feature type="compositionally biased region" description="Basic and acidic residues" evidence="1">
    <location>
        <begin position="407"/>
        <end position="419"/>
    </location>
</feature>
<feature type="compositionally biased region" description="Low complexity" evidence="1">
    <location>
        <begin position="590"/>
        <end position="617"/>
    </location>
</feature>
<sequence length="1131" mass="120294">MIAETGSPGTFQRQLHDIIERPNESAHYTVHDDQHDHVPLLSRQAIQQTSAFVFPSYPSPIFEEDSPTETHVVASAQAHGQGDTASLEVADRTPDELQPPDMYAYFVVPGSPVSPATPSAPSPEPTATPGSAASFDAGDASASPAWDAIPSRQRPRGRQRSSVGPNTNFCLPRSFSSGNLRITASPSGDRPRLATIPSPRLVEQEATTPVPSSSPVSSDSVLRRARSASCTAAGASTSASLPVIGSNRAPGAVGRARSESVRNAVYIPDQSTLEALALNAPGPIPETLRISTSTSSSRFSAATAFSTYSGFSAMTHSSRPSTDVPLTPQDTDDSELLQKFPLTPTPPVAKLPREDDMDTRVSIYSAQTDGSPASSTYSLLNQALPAGMSKIVNRLEGRRISCRNEEYRTEERSLTSETRRRTKSTPRPPPITPPSRSFGLPNIELEIYPPLPDSRPDSRANTEGSSQPSSRAVSRRSSRTPLPADHHALPASRSPSRSRSGSRPILRHAASFAHSPGGSQLTPSSSPYPPVLIAPVMRPGHSPRSASLSSPQSPRFSGVIQAHSPRSSSLSHVYDHLPVQQPQRQLPIGQSPRASRPASVSRPSSSKSRPPSVQRPPTASPRHGFARHASTPALRHSPTPSLSGMRHSPSPSFSGMRHSPSPSLSTGPPITSMRRSPQPPTTHMPMAVPPNPTKRASLRPSPNAIAALMSARSSLMGTAAVKPQRAPYTRSQTDTTVFYGQGEVMNITSDPSLSMSAEEDAGAYSDDDEDVALGTSAQGPPWAGSTTSVSEISCDSAMAEPFRRTTPDPNARLTLVPVIIEERQSATTTTASPPPPPVVIEPMRRSSFGDMDDDPFARLSSGATIVNTVGWEDSTRPASTIHGGPASRPDSVFSKTSGSAEGTLRRKLSPYNTVAGLTASPGSTPDVFSASAEDSMFFEVPTTPGPSITRPRAASRTESARSVRFPDIGSPRTATLQPGPSTPGYESSMLSFKRPSTADRSSNHFLASSLFSYQERPNSSHGSTPRGSKGPRGSAGERRDDLHKQEERPTTADAVADDKTAARKTGFFANFRLRRKHDSQLPPASPSPNVRGKQRAELEVEVGSPVPRSPVPRSPLPKPRGGDKINVLLGL</sequence>
<feature type="compositionally biased region" description="Polar residues" evidence="1">
    <location>
        <begin position="660"/>
        <end position="675"/>
    </location>
</feature>
<feature type="compositionally biased region" description="Polar residues" evidence="1">
    <location>
        <begin position="1013"/>
        <end position="1026"/>
    </location>
</feature>
<dbReference type="OrthoDB" id="2990153at2759"/>
<accession>A0A550C6W0</accession>
<feature type="compositionally biased region" description="Low complexity" evidence="1">
    <location>
        <begin position="539"/>
        <end position="557"/>
    </location>
</feature>
<feature type="region of interest" description="Disordered" evidence="1">
    <location>
        <begin position="1013"/>
        <end position="1131"/>
    </location>
</feature>
<feature type="compositionally biased region" description="Low complexity" evidence="1">
    <location>
        <begin position="127"/>
        <end position="145"/>
    </location>
</feature>
<dbReference type="EMBL" id="VDMD01000021">
    <property type="protein sequence ID" value="TRM60519.1"/>
    <property type="molecule type" value="Genomic_DNA"/>
</dbReference>
<comment type="caution">
    <text evidence="2">The sequence shown here is derived from an EMBL/GenBank/DDBJ whole genome shotgun (WGS) entry which is preliminary data.</text>
</comment>
<feature type="region of interest" description="Disordered" evidence="1">
    <location>
        <begin position="938"/>
        <end position="1000"/>
    </location>
</feature>
<feature type="compositionally biased region" description="Acidic residues" evidence="1">
    <location>
        <begin position="757"/>
        <end position="771"/>
    </location>
</feature>
<keyword evidence="3" id="KW-1185">Reference proteome</keyword>
<feature type="compositionally biased region" description="Pro residues" evidence="1">
    <location>
        <begin position="1107"/>
        <end position="1118"/>
    </location>
</feature>
<evidence type="ECO:0000313" key="3">
    <source>
        <dbReference type="Proteomes" id="UP000320762"/>
    </source>
</evidence>
<feature type="region of interest" description="Disordered" evidence="1">
    <location>
        <begin position="313"/>
        <end position="353"/>
    </location>
</feature>
<feature type="region of interest" description="Disordered" evidence="1">
    <location>
        <begin position="407"/>
        <end position="570"/>
    </location>
</feature>
<dbReference type="AlphaFoldDB" id="A0A550C6W0"/>
<feature type="region of interest" description="Disordered" evidence="1">
    <location>
        <begin position="874"/>
        <end position="901"/>
    </location>
</feature>
<feature type="compositionally biased region" description="Pro residues" evidence="1">
    <location>
        <begin position="677"/>
        <end position="692"/>
    </location>
</feature>
<feature type="compositionally biased region" description="Low complexity" evidence="1">
    <location>
        <begin position="209"/>
        <end position="220"/>
    </location>
</feature>
<feature type="compositionally biased region" description="Low complexity" evidence="1">
    <location>
        <begin position="492"/>
        <end position="504"/>
    </location>
</feature>
<feature type="compositionally biased region" description="Basic and acidic residues" evidence="1">
    <location>
        <begin position="1035"/>
        <end position="1061"/>
    </location>
</feature>
<dbReference type="Proteomes" id="UP000320762">
    <property type="component" value="Unassembled WGS sequence"/>
</dbReference>
<feature type="compositionally biased region" description="Polar residues" evidence="1">
    <location>
        <begin position="166"/>
        <end position="186"/>
    </location>
</feature>
<feature type="region of interest" description="Disordered" evidence="1">
    <location>
        <begin position="114"/>
        <end position="221"/>
    </location>
</feature>
<evidence type="ECO:0000256" key="1">
    <source>
        <dbReference type="SAM" id="MobiDB-lite"/>
    </source>
</evidence>
<evidence type="ECO:0000313" key="2">
    <source>
        <dbReference type="EMBL" id="TRM60519.1"/>
    </source>
</evidence>
<protein>
    <submittedName>
        <fullName evidence="2">Uncharacterized protein</fullName>
    </submittedName>
</protein>
<name>A0A550C6W0_9AGAR</name>
<feature type="region of interest" description="Disordered" evidence="1">
    <location>
        <begin position="753"/>
        <end position="790"/>
    </location>
</feature>
<feature type="compositionally biased region" description="Polar residues" evidence="1">
    <location>
        <begin position="972"/>
        <end position="990"/>
    </location>
</feature>
<organism evidence="2 3">
    <name type="scientific">Schizophyllum amplum</name>
    <dbReference type="NCBI Taxonomy" id="97359"/>
    <lineage>
        <taxon>Eukaryota</taxon>
        <taxon>Fungi</taxon>
        <taxon>Dikarya</taxon>
        <taxon>Basidiomycota</taxon>
        <taxon>Agaricomycotina</taxon>
        <taxon>Agaricomycetes</taxon>
        <taxon>Agaricomycetidae</taxon>
        <taxon>Agaricales</taxon>
        <taxon>Schizophyllaceae</taxon>
        <taxon>Schizophyllum</taxon>
    </lineage>
</organism>
<reference evidence="2 3" key="1">
    <citation type="journal article" date="2019" name="New Phytol.">
        <title>Comparative genomics reveals unique wood-decay strategies and fruiting body development in the Schizophyllaceae.</title>
        <authorList>
            <person name="Almasi E."/>
            <person name="Sahu N."/>
            <person name="Krizsan K."/>
            <person name="Balint B."/>
            <person name="Kovacs G.M."/>
            <person name="Kiss B."/>
            <person name="Cseklye J."/>
            <person name="Drula E."/>
            <person name="Henrissat B."/>
            <person name="Nagy I."/>
            <person name="Chovatia M."/>
            <person name="Adam C."/>
            <person name="LaButti K."/>
            <person name="Lipzen A."/>
            <person name="Riley R."/>
            <person name="Grigoriev I.V."/>
            <person name="Nagy L.G."/>
        </authorList>
    </citation>
    <scope>NUCLEOTIDE SEQUENCE [LARGE SCALE GENOMIC DNA]</scope>
    <source>
        <strain evidence="2 3">NL-1724</strain>
    </source>
</reference>